<comment type="caution">
    <text evidence="2">The sequence shown here is derived from an EMBL/GenBank/DDBJ whole genome shotgun (WGS) entry which is preliminary data.</text>
</comment>
<feature type="region of interest" description="Disordered" evidence="1">
    <location>
        <begin position="41"/>
        <end position="68"/>
    </location>
</feature>
<protein>
    <submittedName>
        <fullName evidence="2">Uncharacterized protein</fullName>
    </submittedName>
</protein>
<dbReference type="EMBL" id="JAATOP010000002">
    <property type="protein sequence ID" value="NIY71824.1"/>
    <property type="molecule type" value="Genomic_DNA"/>
</dbReference>
<evidence type="ECO:0000313" key="3">
    <source>
        <dbReference type="Proteomes" id="UP000709466"/>
    </source>
</evidence>
<dbReference type="Proteomes" id="UP000709466">
    <property type="component" value="Unassembled WGS sequence"/>
</dbReference>
<sequence length="68" mass="7896">MAVAYWTEQMAQDNEETFNKARERERDAVLLEFIREARGQHGRRKKPAFISGVGQPAGAPLRGRKRRR</sequence>
<reference evidence="2 3" key="1">
    <citation type="submission" date="2020-03" db="EMBL/GenBank/DDBJ databases">
        <title>Bacterial isolates of synthetic phycosphere.</title>
        <authorList>
            <person name="Fu H."/>
            <person name="Moran M.A."/>
        </authorList>
    </citation>
    <scope>NUCLEOTIDE SEQUENCE [LARGE SCALE GENOMIC DNA]</scope>
    <source>
        <strain evidence="2 3">HF1</strain>
    </source>
</reference>
<keyword evidence="3" id="KW-1185">Reference proteome</keyword>
<evidence type="ECO:0000256" key="1">
    <source>
        <dbReference type="SAM" id="MobiDB-lite"/>
    </source>
</evidence>
<proteinExistence type="predicted"/>
<dbReference type="RefSeq" id="WP_167637027.1">
    <property type="nucleotide sequence ID" value="NZ_JAATOP010000002.1"/>
</dbReference>
<accession>A0ABX0VVI8</accession>
<organism evidence="2 3">
    <name type="scientific">Marivivens donghaensis</name>
    <dbReference type="NCBI Taxonomy" id="1699413"/>
    <lineage>
        <taxon>Bacteria</taxon>
        <taxon>Pseudomonadati</taxon>
        <taxon>Pseudomonadota</taxon>
        <taxon>Alphaproteobacteria</taxon>
        <taxon>Rhodobacterales</taxon>
        <taxon>Paracoccaceae</taxon>
        <taxon>Marivivens group</taxon>
        <taxon>Marivivens</taxon>
    </lineage>
</organism>
<gene>
    <name evidence="2" type="ORF">HCZ30_05170</name>
</gene>
<name>A0ABX0VVI8_9RHOB</name>
<evidence type="ECO:0000313" key="2">
    <source>
        <dbReference type="EMBL" id="NIY71824.1"/>
    </source>
</evidence>